<dbReference type="PANTHER" id="PTHR31170:SF25">
    <property type="entry name" value="BNAA09G04570D PROTEIN"/>
    <property type="match status" value="1"/>
</dbReference>
<reference evidence="1 2" key="1">
    <citation type="journal article" date="2019" name="Genome Biol. Evol.">
        <title>Insights into the evolution of the New World diploid cottons (Gossypium, subgenus Houzingenia) based on genome sequencing.</title>
        <authorList>
            <person name="Grover C.E."/>
            <person name="Arick M.A. 2nd"/>
            <person name="Thrash A."/>
            <person name="Conover J.L."/>
            <person name="Sanders W.S."/>
            <person name="Peterson D.G."/>
            <person name="Frelichowski J.E."/>
            <person name="Scheffler J.A."/>
            <person name="Scheffler B.E."/>
            <person name="Wendel J.F."/>
        </authorList>
    </citation>
    <scope>NUCLEOTIDE SEQUENCE [LARGE SCALE GENOMIC DNA]</scope>
    <source>
        <strain evidence="1">57</strain>
        <tissue evidence="1">Leaf</tissue>
    </source>
</reference>
<proteinExistence type="predicted"/>
<dbReference type="PANTHER" id="PTHR31170">
    <property type="entry name" value="BNAC04G53230D PROTEIN"/>
    <property type="match status" value="1"/>
</dbReference>
<dbReference type="InterPro" id="IPR004158">
    <property type="entry name" value="DUF247_pln"/>
</dbReference>
<organism evidence="1 2">
    <name type="scientific">Gossypium klotzschianum</name>
    <dbReference type="NCBI Taxonomy" id="34286"/>
    <lineage>
        <taxon>Eukaryota</taxon>
        <taxon>Viridiplantae</taxon>
        <taxon>Streptophyta</taxon>
        <taxon>Embryophyta</taxon>
        <taxon>Tracheophyta</taxon>
        <taxon>Spermatophyta</taxon>
        <taxon>Magnoliopsida</taxon>
        <taxon>eudicotyledons</taxon>
        <taxon>Gunneridae</taxon>
        <taxon>Pentapetalae</taxon>
        <taxon>rosids</taxon>
        <taxon>malvids</taxon>
        <taxon>Malvales</taxon>
        <taxon>Malvaceae</taxon>
        <taxon>Malvoideae</taxon>
        <taxon>Gossypium</taxon>
    </lineage>
</organism>
<keyword evidence="2" id="KW-1185">Reference proteome</keyword>
<evidence type="ECO:0000313" key="2">
    <source>
        <dbReference type="Proteomes" id="UP000593573"/>
    </source>
</evidence>
<dbReference type="OrthoDB" id="672127at2759"/>
<comment type="caution">
    <text evidence="1">The sequence shown here is derived from an EMBL/GenBank/DDBJ whole genome shotgun (WGS) entry which is preliminary data.</text>
</comment>
<protein>
    <submittedName>
        <fullName evidence="1">Uncharacterized protein</fullName>
    </submittedName>
</protein>
<feature type="non-terminal residue" evidence="1">
    <location>
        <position position="1"/>
    </location>
</feature>
<dbReference type="AlphaFoldDB" id="A0A7J8W826"/>
<dbReference type="EMBL" id="JABFAB010239952">
    <property type="protein sequence ID" value="MBA0671217.1"/>
    <property type="molecule type" value="Genomic_DNA"/>
</dbReference>
<name>A0A7J8W826_9ROSI</name>
<sequence>MSTESVKNEIQLLMDNPPSQEEAFEKNSFTIFKVPHRLREVNEKAYEPNVISIGPYHYYKPHLVRMEDTKKRWFETIARETNLGLNEFREKMKRWEGKTRKCYEQPLHPDLEVDEKFLDMMVYDGCFVVQLLQNSHPNDLIRNHGPNVISEMRYDLLLLENQLPFFVLLELYRMITPTLEPKSRSICELVAFALNFFERGALYLPEILFIRHLLHLVHTTFHPSDLGSEAEEEKEVACCFPKNTIIGNLLHLVHTTVHRSPPGIQPEVAKKEEHLQSSRNCMPSTTELEDAGIHFSGVSIQKMQNQEQEEKNKFDITFDNATKKLKIPTLEVQDSTEREFRNYMVYEQFFPSDKPTYFVDYVIFMDHLINTCKDVELLRKSRIIDNWLGNDEAVTNMFNKLGDCIYYSRECFYYKNIVIQVNKHCETKCNIWKWKAKLMKDYFNTPWSPISFLA</sequence>
<accession>A0A7J8W826</accession>
<gene>
    <name evidence="1" type="ORF">Goklo_029568</name>
</gene>
<evidence type="ECO:0000313" key="1">
    <source>
        <dbReference type="EMBL" id="MBA0671217.1"/>
    </source>
</evidence>
<dbReference type="Proteomes" id="UP000593573">
    <property type="component" value="Unassembled WGS sequence"/>
</dbReference>
<dbReference type="Pfam" id="PF03140">
    <property type="entry name" value="DUF247"/>
    <property type="match status" value="1"/>
</dbReference>